<organism evidence="2 3">
    <name type="scientific">Xanthoceras sorbifolium</name>
    <dbReference type="NCBI Taxonomy" id="99658"/>
    <lineage>
        <taxon>Eukaryota</taxon>
        <taxon>Viridiplantae</taxon>
        <taxon>Streptophyta</taxon>
        <taxon>Embryophyta</taxon>
        <taxon>Tracheophyta</taxon>
        <taxon>Spermatophyta</taxon>
        <taxon>Magnoliopsida</taxon>
        <taxon>eudicotyledons</taxon>
        <taxon>Gunneridae</taxon>
        <taxon>Pentapetalae</taxon>
        <taxon>rosids</taxon>
        <taxon>malvids</taxon>
        <taxon>Sapindales</taxon>
        <taxon>Sapindaceae</taxon>
        <taxon>Xanthoceroideae</taxon>
        <taxon>Xanthoceras</taxon>
    </lineage>
</organism>
<protein>
    <recommendedName>
        <fullName evidence="4">CCHC-type domain-containing protein</fullName>
    </recommendedName>
</protein>
<comment type="caution">
    <text evidence="2">The sequence shown here is derived from an EMBL/GenBank/DDBJ whole genome shotgun (WGS) entry which is preliminary data.</text>
</comment>
<evidence type="ECO:0000313" key="3">
    <source>
        <dbReference type="Proteomes" id="UP000827721"/>
    </source>
</evidence>
<proteinExistence type="predicted"/>
<gene>
    <name evidence="2" type="ORF">JRO89_XS02G0282600</name>
</gene>
<name>A0ABQ8IHS5_9ROSI</name>
<reference evidence="2 3" key="1">
    <citation type="submission" date="2021-02" db="EMBL/GenBank/DDBJ databases">
        <title>Plant Genome Project.</title>
        <authorList>
            <person name="Zhang R.-G."/>
        </authorList>
    </citation>
    <scope>NUCLEOTIDE SEQUENCE [LARGE SCALE GENOMIC DNA]</scope>
    <source>
        <tissue evidence="2">Leaves</tissue>
    </source>
</reference>
<evidence type="ECO:0008006" key="4">
    <source>
        <dbReference type="Google" id="ProtNLM"/>
    </source>
</evidence>
<evidence type="ECO:0000313" key="2">
    <source>
        <dbReference type="EMBL" id="KAH7576053.1"/>
    </source>
</evidence>
<dbReference type="Proteomes" id="UP000827721">
    <property type="component" value="Unassembled WGS sequence"/>
</dbReference>
<accession>A0ABQ8IHS5</accession>
<sequence length="153" mass="16850">MLIDEYLTKMKGLADQMEVVGQLVQDSELIILAGLDHEYDSVIFIQLLNVTQESRIEQLNAMNQITDNVATNHTGTNGKPHDHGTNFNNRGRSDGNPLGCGRYQGRGGGGCNGGLFRRHGQKPACQVCGKIGHIAVVCYYKFDQDYNNQTSGY</sequence>
<feature type="region of interest" description="Disordered" evidence="1">
    <location>
        <begin position="72"/>
        <end position="98"/>
    </location>
</feature>
<dbReference type="PANTHER" id="PTHR47481:SF31">
    <property type="entry name" value="OS01G0873500 PROTEIN"/>
    <property type="match status" value="1"/>
</dbReference>
<keyword evidence="3" id="KW-1185">Reference proteome</keyword>
<evidence type="ECO:0000256" key="1">
    <source>
        <dbReference type="SAM" id="MobiDB-lite"/>
    </source>
</evidence>
<dbReference type="PANTHER" id="PTHR47481">
    <property type="match status" value="1"/>
</dbReference>
<dbReference type="EMBL" id="JAFEMO010000002">
    <property type="protein sequence ID" value="KAH7576053.1"/>
    <property type="molecule type" value="Genomic_DNA"/>
</dbReference>